<keyword evidence="3" id="KW-1185">Reference proteome</keyword>
<dbReference type="Gene3D" id="2.40.70.10">
    <property type="entry name" value="Acid Proteases"/>
    <property type="match status" value="1"/>
</dbReference>
<evidence type="ECO:0000313" key="3">
    <source>
        <dbReference type="Proteomes" id="UP000184188"/>
    </source>
</evidence>
<feature type="region of interest" description="Disordered" evidence="1">
    <location>
        <begin position="1"/>
        <end position="31"/>
    </location>
</feature>
<feature type="compositionally biased region" description="Low complexity" evidence="1">
    <location>
        <begin position="170"/>
        <end position="188"/>
    </location>
</feature>
<proteinExistence type="predicted"/>
<protein>
    <submittedName>
        <fullName evidence="2">Uncharacterized protein</fullName>
    </submittedName>
</protein>
<evidence type="ECO:0000313" key="2">
    <source>
        <dbReference type="EMBL" id="OJJ43535.1"/>
    </source>
</evidence>
<dbReference type="RefSeq" id="XP_022578045.1">
    <property type="nucleotide sequence ID" value="XM_022730358.1"/>
</dbReference>
<accession>A0A1L9S8Q2</accession>
<dbReference type="Proteomes" id="UP000184188">
    <property type="component" value="Unassembled WGS sequence"/>
</dbReference>
<feature type="compositionally biased region" description="Low complexity" evidence="1">
    <location>
        <begin position="134"/>
        <end position="150"/>
    </location>
</feature>
<sequence length="320" mass="34688">MPWVPFRRRCGPRRPKPSPAPGVETRSGKPSVRWSRLRWLSGALSQSFDSLHLRRNRERDSGERIAVPPNLDISSISTLAVDSDERDERPIARAKEDGTICVSCTPRPVPVPAPGSVPATLNPCRLSTPPRHPSQAVSSASSAVSVRQSAGGEEATASGPGDTGPSGLNPSSSDPPSGVASSGQSSSPTRRHSIQENYTRPVYLITATNRKIHALAALDTQAGVNIMRKDIFTELGLDLEESDIALTPLHTSSASNVEIQPIGLVRNVDWHFGDEETRTYTADFYVVDTDQYDLLIGQSTLDRCRLINVAVPRVQVRTLD</sequence>
<dbReference type="GeneID" id="34616822"/>
<dbReference type="CDD" id="cd00303">
    <property type="entry name" value="retropepsin_like"/>
    <property type="match status" value="1"/>
</dbReference>
<reference evidence="3" key="1">
    <citation type="journal article" date="2017" name="Genome Biol.">
        <title>Comparative genomics reveals high biological diversity and specific adaptations in the industrially and medically important fungal genus Aspergillus.</title>
        <authorList>
            <person name="de Vries R.P."/>
            <person name="Riley R."/>
            <person name="Wiebenga A."/>
            <person name="Aguilar-Osorio G."/>
            <person name="Amillis S."/>
            <person name="Uchima C.A."/>
            <person name="Anderluh G."/>
            <person name="Asadollahi M."/>
            <person name="Askin M."/>
            <person name="Barry K."/>
            <person name="Battaglia E."/>
            <person name="Bayram O."/>
            <person name="Benocci T."/>
            <person name="Braus-Stromeyer S.A."/>
            <person name="Caldana C."/>
            <person name="Canovas D."/>
            <person name="Cerqueira G.C."/>
            <person name="Chen F."/>
            <person name="Chen W."/>
            <person name="Choi C."/>
            <person name="Clum A."/>
            <person name="Dos Santos R.A."/>
            <person name="Damasio A.R."/>
            <person name="Diallinas G."/>
            <person name="Emri T."/>
            <person name="Fekete E."/>
            <person name="Flipphi M."/>
            <person name="Freyberg S."/>
            <person name="Gallo A."/>
            <person name="Gournas C."/>
            <person name="Habgood R."/>
            <person name="Hainaut M."/>
            <person name="Harispe M.L."/>
            <person name="Henrissat B."/>
            <person name="Hilden K.S."/>
            <person name="Hope R."/>
            <person name="Hossain A."/>
            <person name="Karabika E."/>
            <person name="Karaffa L."/>
            <person name="Karanyi Z."/>
            <person name="Krasevec N."/>
            <person name="Kuo A."/>
            <person name="Kusch H."/>
            <person name="LaButti K."/>
            <person name="Lagendijk E.L."/>
            <person name="Lapidus A."/>
            <person name="Levasseur A."/>
            <person name="Lindquist E."/>
            <person name="Lipzen A."/>
            <person name="Logrieco A.F."/>
            <person name="MacCabe A."/>
            <person name="Maekelae M.R."/>
            <person name="Malavazi I."/>
            <person name="Melin P."/>
            <person name="Meyer V."/>
            <person name="Mielnichuk N."/>
            <person name="Miskei M."/>
            <person name="Molnar A.P."/>
            <person name="Mule G."/>
            <person name="Ngan C.Y."/>
            <person name="Orejas M."/>
            <person name="Orosz E."/>
            <person name="Ouedraogo J.P."/>
            <person name="Overkamp K.M."/>
            <person name="Park H.-S."/>
            <person name="Perrone G."/>
            <person name="Piumi F."/>
            <person name="Punt P.J."/>
            <person name="Ram A.F."/>
            <person name="Ramon A."/>
            <person name="Rauscher S."/>
            <person name="Record E."/>
            <person name="Riano-Pachon D.M."/>
            <person name="Robert V."/>
            <person name="Roehrig J."/>
            <person name="Ruller R."/>
            <person name="Salamov A."/>
            <person name="Salih N.S."/>
            <person name="Samson R.A."/>
            <person name="Sandor E."/>
            <person name="Sanguinetti M."/>
            <person name="Schuetze T."/>
            <person name="Sepcic K."/>
            <person name="Shelest E."/>
            <person name="Sherlock G."/>
            <person name="Sophianopoulou V."/>
            <person name="Squina F.M."/>
            <person name="Sun H."/>
            <person name="Susca A."/>
            <person name="Todd R.B."/>
            <person name="Tsang A."/>
            <person name="Unkles S.E."/>
            <person name="van de Wiele N."/>
            <person name="van Rossen-Uffink D."/>
            <person name="Oliveira J.V."/>
            <person name="Vesth T.C."/>
            <person name="Visser J."/>
            <person name="Yu J.-H."/>
            <person name="Zhou M."/>
            <person name="Andersen M.R."/>
            <person name="Archer D.B."/>
            <person name="Baker S.E."/>
            <person name="Benoit I."/>
            <person name="Brakhage A.A."/>
            <person name="Braus G.H."/>
            <person name="Fischer R."/>
            <person name="Frisvad J.C."/>
            <person name="Goldman G.H."/>
            <person name="Houbraken J."/>
            <person name="Oakley B."/>
            <person name="Pocsi I."/>
            <person name="Scazzocchio C."/>
            <person name="Seiboth B."/>
            <person name="vanKuyk P.A."/>
            <person name="Wortman J."/>
            <person name="Dyer P.S."/>
            <person name="Grigoriev I.V."/>
        </authorList>
    </citation>
    <scope>NUCLEOTIDE SEQUENCE [LARGE SCALE GENOMIC DNA]</scope>
    <source>
        <strain evidence="3">CBS 506.65</strain>
    </source>
</reference>
<name>A0A1L9S8Q2_9EURO</name>
<dbReference type="AlphaFoldDB" id="A0A1L9S8Q2"/>
<organism evidence="2 3">
    <name type="scientific">Penicilliopsis zonata CBS 506.65</name>
    <dbReference type="NCBI Taxonomy" id="1073090"/>
    <lineage>
        <taxon>Eukaryota</taxon>
        <taxon>Fungi</taxon>
        <taxon>Dikarya</taxon>
        <taxon>Ascomycota</taxon>
        <taxon>Pezizomycotina</taxon>
        <taxon>Eurotiomycetes</taxon>
        <taxon>Eurotiomycetidae</taxon>
        <taxon>Eurotiales</taxon>
        <taxon>Aspergillaceae</taxon>
        <taxon>Penicilliopsis</taxon>
    </lineage>
</organism>
<dbReference type="VEuPathDB" id="FungiDB:ASPZODRAFT_895003"/>
<feature type="region of interest" description="Disordered" evidence="1">
    <location>
        <begin position="122"/>
        <end position="195"/>
    </location>
</feature>
<dbReference type="InterPro" id="IPR021109">
    <property type="entry name" value="Peptidase_aspartic_dom_sf"/>
</dbReference>
<evidence type="ECO:0000256" key="1">
    <source>
        <dbReference type="SAM" id="MobiDB-lite"/>
    </source>
</evidence>
<gene>
    <name evidence="2" type="ORF">ASPZODRAFT_895003</name>
</gene>
<dbReference type="EMBL" id="KV878351">
    <property type="protein sequence ID" value="OJJ43535.1"/>
    <property type="molecule type" value="Genomic_DNA"/>
</dbReference>
<dbReference type="OrthoDB" id="4493271at2759"/>
<feature type="compositionally biased region" description="Basic residues" evidence="1">
    <location>
        <begin position="1"/>
        <end position="16"/>
    </location>
</feature>